<reference evidence="3" key="1">
    <citation type="submission" date="2020-03" db="EMBL/GenBank/DDBJ databases">
        <title>Draft sequencing of Calidifontibacter sp. DB0510.</title>
        <authorList>
            <person name="Kim D.-U."/>
        </authorList>
    </citation>
    <scope>NUCLEOTIDE SEQUENCE</scope>
    <source>
        <strain evidence="3">DB0510</strain>
    </source>
</reference>
<feature type="domain" description="ParB-like N-terminal" evidence="2">
    <location>
        <begin position="9"/>
        <end position="94"/>
    </location>
</feature>
<dbReference type="Gene3D" id="3.90.1530.30">
    <property type="match status" value="1"/>
</dbReference>
<dbReference type="GO" id="GO:0005694">
    <property type="term" value="C:chromosome"/>
    <property type="evidence" value="ECO:0007669"/>
    <property type="project" value="TreeGrafter"/>
</dbReference>
<dbReference type="InterPro" id="IPR003115">
    <property type="entry name" value="ParB_N"/>
</dbReference>
<dbReference type="AlphaFoldDB" id="A0A967E911"/>
<feature type="region of interest" description="Disordered" evidence="1">
    <location>
        <begin position="122"/>
        <end position="166"/>
    </location>
</feature>
<dbReference type="InterPro" id="IPR036086">
    <property type="entry name" value="ParB/Sulfiredoxin_sf"/>
</dbReference>
<evidence type="ECO:0000256" key="1">
    <source>
        <dbReference type="SAM" id="MobiDB-lite"/>
    </source>
</evidence>
<feature type="region of interest" description="Disordered" evidence="1">
    <location>
        <begin position="283"/>
        <end position="305"/>
    </location>
</feature>
<dbReference type="PANTHER" id="PTHR33375:SF1">
    <property type="entry name" value="CHROMOSOME-PARTITIONING PROTEIN PARB-RELATED"/>
    <property type="match status" value="1"/>
</dbReference>
<dbReference type="SUPFAM" id="SSF110849">
    <property type="entry name" value="ParB/Sulfiredoxin"/>
    <property type="match status" value="1"/>
</dbReference>
<evidence type="ECO:0000313" key="4">
    <source>
        <dbReference type="Proteomes" id="UP000744769"/>
    </source>
</evidence>
<dbReference type="EMBL" id="JAAOIV010000005">
    <property type="protein sequence ID" value="NHN55847.1"/>
    <property type="molecule type" value="Genomic_DNA"/>
</dbReference>
<accession>A0A967E911</accession>
<feature type="compositionally biased region" description="Basic and acidic residues" evidence="1">
    <location>
        <begin position="292"/>
        <end position="302"/>
    </location>
</feature>
<dbReference type="PANTHER" id="PTHR33375">
    <property type="entry name" value="CHROMOSOME-PARTITIONING PROTEIN PARB-RELATED"/>
    <property type="match status" value="1"/>
</dbReference>
<dbReference type="InterPro" id="IPR050336">
    <property type="entry name" value="Chromosome_partition/occlusion"/>
</dbReference>
<sequence>MRSGGGVELDRAVDSIQVGYRFRGDLGDLDELCTSIQTVGLLQPITITPDGTLVCGARRLAAVRKLGWDRIKVWVNSAISSRLAEVLAEQHENTTRKPLTPTEATALYAELKQLYAADAARRQHATRFSSEHNPRHHGGNDGGADSAPPSDQPPPDPTGSDLSGVGVAGIGKARRQAARAITGRSSYWSLEHVADVQRIAEDRGAPEALRNLARRELAAMDADGTIHPHYLTVQAAASTTALARLADDVAQPATVRDHAARELSVLDHGQPPAELVKAAQAAIARATGTTSDRPDDREEESSAARPVPIKRYGLRAFLATIEDMDGWWQHYDAVEIGAGLSETQWLRVRANLDASLAFIDAIAAAREHATGAERGDRTDGSPEAACF</sequence>
<comment type="caution">
    <text evidence="3">The sequence shown here is derived from an EMBL/GenBank/DDBJ whole genome shotgun (WGS) entry which is preliminary data.</text>
</comment>
<keyword evidence="4" id="KW-1185">Reference proteome</keyword>
<dbReference type="GO" id="GO:0045881">
    <property type="term" value="P:positive regulation of sporulation resulting in formation of a cellular spore"/>
    <property type="evidence" value="ECO:0007669"/>
    <property type="project" value="TreeGrafter"/>
</dbReference>
<gene>
    <name evidence="3" type="ORF">G9U51_08670</name>
</gene>
<dbReference type="Proteomes" id="UP000744769">
    <property type="component" value="Unassembled WGS sequence"/>
</dbReference>
<dbReference type="Pfam" id="PF02195">
    <property type="entry name" value="ParB_N"/>
    <property type="match status" value="1"/>
</dbReference>
<evidence type="ECO:0000313" key="3">
    <source>
        <dbReference type="EMBL" id="NHN55847.1"/>
    </source>
</evidence>
<organism evidence="3 4">
    <name type="scientific">Metallococcus carri</name>
    <dbReference type="NCBI Taxonomy" id="1656884"/>
    <lineage>
        <taxon>Bacteria</taxon>
        <taxon>Bacillati</taxon>
        <taxon>Actinomycetota</taxon>
        <taxon>Actinomycetes</taxon>
        <taxon>Micrococcales</taxon>
        <taxon>Dermacoccaceae</taxon>
        <taxon>Metallococcus</taxon>
    </lineage>
</organism>
<dbReference type="SMART" id="SM00470">
    <property type="entry name" value="ParB"/>
    <property type="match status" value="1"/>
</dbReference>
<protein>
    <submittedName>
        <fullName evidence="3">ParB N-terminal domain-containing protein</fullName>
    </submittedName>
</protein>
<name>A0A967E911_9MICO</name>
<proteinExistence type="predicted"/>
<dbReference type="RefSeq" id="WP_166196030.1">
    <property type="nucleotide sequence ID" value="NZ_JAAOIV010000005.1"/>
</dbReference>
<evidence type="ECO:0000259" key="2">
    <source>
        <dbReference type="SMART" id="SM00470"/>
    </source>
</evidence>
<dbReference type="GO" id="GO:0007059">
    <property type="term" value="P:chromosome segregation"/>
    <property type="evidence" value="ECO:0007669"/>
    <property type="project" value="TreeGrafter"/>
</dbReference>